<evidence type="ECO:0000313" key="2">
    <source>
        <dbReference type="EMBL" id="KAK2970505.1"/>
    </source>
</evidence>
<feature type="region of interest" description="Disordered" evidence="1">
    <location>
        <begin position="1"/>
        <end position="37"/>
    </location>
</feature>
<reference evidence="2" key="1">
    <citation type="submission" date="2022-12" db="EMBL/GenBank/DDBJ databases">
        <title>Draft genome assemblies for two species of Escallonia (Escalloniales).</title>
        <authorList>
            <person name="Chanderbali A."/>
            <person name="Dervinis C."/>
            <person name="Anghel I."/>
            <person name="Soltis D."/>
            <person name="Soltis P."/>
            <person name="Zapata F."/>
        </authorList>
    </citation>
    <scope>NUCLEOTIDE SEQUENCE</scope>
    <source>
        <strain evidence="2">UCBG92.1500</strain>
        <tissue evidence="2">Leaf</tissue>
    </source>
</reference>
<protein>
    <submittedName>
        <fullName evidence="2">Uncharacterized protein</fullName>
    </submittedName>
</protein>
<proteinExistence type="predicted"/>
<sequence>MKITFGRGAASRTRVQRGMASSKNKGKATSKDKGNRRVWTTIEEQTFLDIMEECVKEGRKQES</sequence>
<keyword evidence="3" id="KW-1185">Reference proteome</keyword>
<comment type="caution">
    <text evidence="2">The sequence shown here is derived from an EMBL/GenBank/DDBJ whole genome shotgun (WGS) entry which is preliminary data.</text>
</comment>
<name>A0AA88QWB4_9ASTE</name>
<gene>
    <name evidence="2" type="ORF">RJ640_013577</name>
</gene>
<accession>A0AA88QWB4</accession>
<dbReference type="Proteomes" id="UP001187471">
    <property type="component" value="Unassembled WGS sequence"/>
</dbReference>
<evidence type="ECO:0000313" key="3">
    <source>
        <dbReference type="Proteomes" id="UP001187471"/>
    </source>
</evidence>
<dbReference type="AlphaFoldDB" id="A0AA88QWB4"/>
<dbReference type="EMBL" id="JAVXUO010002707">
    <property type="protein sequence ID" value="KAK2970505.1"/>
    <property type="molecule type" value="Genomic_DNA"/>
</dbReference>
<evidence type="ECO:0000256" key="1">
    <source>
        <dbReference type="SAM" id="MobiDB-lite"/>
    </source>
</evidence>
<organism evidence="2 3">
    <name type="scientific">Escallonia rubra</name>
    <dbReference type="NCBI Taxonomy" id="112253"/>
    <lineage>
        <taxon>Eukaryota</taxon>
        <taxon>Viridiplantae</taxon>
        <taxon>Streptophyta</taxon>
        <taxon>Embryophyta</taxon>
        <taxon>Tracheophyta</taxon>
        <taxon>Spermatophyta</taxon>
        <taxon>Magnoliopsida</taxon>
        <taxon>eudicotyledons</taxon>
        <taxon>Gunneridae</taxon>
        <taxon>Pentapetalae</taxon>
        <taxon>asterids</taxon>
        <taxon>campanulids</taxon>
        <taxon>Escalloniales</taxon>
        <taxon>Escalloniaceae</taxon>
        <taxon>Escallonia</taxon>
    </lineage>
</organism>